<dbReference type="GO" id="GO:0007165">
    <property type="term" value="P:signal transduction"/>
    <property type="evidence" value="ECO:0007669"/>
    <property type="project" value="InterPro"/>
</dbReference>
<dbReference type="PROSITE" id="PS50851">
    <property type="entry name" value="CHEW"/>
    <property type="match status" value="1"/>
</dbReference>
<dbReference type="Pfam" id="PF01584">
    <property type="entry name" value="CheW"/>
    <property type="match status" value="1"/>
</dbReference>
<protein>
    <submittedName>
        <fullName evidence="3">Purine-binding chemotaxis protein CheW</fullName>
    </submittedName>
</protein>
<organism evidence="3 4">
    <name type="scientific">Pseudidiomarina planktonica</name>
    <dbReference type="NCBI Taxonomy" id="1323738"/>
    <lineage>
        <taxon>Bacteria</taxon>
        <taxon>Pseudomonadati</taxon>
        <taxon>Pseudomonadota</taxon>
        <taxon>Gammaproteobacteria</taxon>
        <taxon>Alteromonadales</taxon>
        <taxon>Idiomarinaceae</taxon>
        <taxon>Pseudidiomarina</taxon>
    </lineage>
</organism>
<feature type="region of interest" description="Disordered" evidence="1">
    <location>
        <begin position="49"/>
        <end position="88"/>
    </location>
</feature>
<sequence length="267" mass="29723">MSRSNTDKAMREYLSALLTEERETLTQPLRHEPVARLLEQVKPEPLVETEIKSVQEEPVVGRIAPRTEPVTKAPPPPEPESEPPQADVPVADAEIIADVEAHKGDAGQPPGTSMEEYQQHEFQALFFKVAGLTLAVPLKSLGGIHSMGKTSTLFGKPDWFVGIMTERDDKLQVVDTARWVMPEKYSEKLASELDYQYLIMLSDSSWGLACEELVTSTTIQPDAIQWRRTDQGKRPWLAGVVREKMCALLNVDELIAMLDKGMGSQQG</sequence>
<evidence type="ECO:0000313" key="3">
    <source>
        <dbReference type="EMBL" id="SMQ62535.1"/>
    </source>
</evidence>
<feature type="domain" description="CheW-like" evidence="2">
    <location>
        <begin position="121"/>
        <end position="260"/>
    </location>
</feature>
<dbReference type="RefSeq" id="WP_086433883.1">
    <property type="nucleotide sequence ID" value="NZ_FXWH01000001.1"/>
</dbReference>
<dbReference type="AlphaFoldDB" id="A0A1Y6EIS8"/>
<dbReference type="GO" id="GO:0006935">
    <property type="term" value="P:chemotaxis"/>
    <property type="evidence" value="ECO:0007669"/>
    <property type="project" value="InterPro"/>
</dbReference>
<dbReference type="OrthoDB" id="5565759at2"/>
<dbReference type="InterPro" id="IPR036061">
    <property type="entry name" value="CheW-like_dom_sf"/>
</dbReference>
<dbReference type="SMART" id="SM00260">
    <property type="entry name" value="CheW"/>
    <property type="match status" value="1"/>
</dbReference>
<dbReference type="Proteomes" id="UP000194450">
    <property type="component" value="Unassembled WGS sequence"/>
</dbReference>
<gene>
    <name evidence="3" type="ORF">SAMN06297229_0722</name>
</gene>
<dbReference type="InterPro" id="IPR014506">
    <property type="entry name" value="UCP020479_CheW"/>
</dbReference>
<dbReference type="InterPro" id="IPR002545">
    <property type="entry name" value="CheW-lke_dom"/>
</dbReference>
<reference evidence="4" key="1">
    <citation type="submission" date="2017-04" db="EMBL/GenBank/DDBJ databases">
        <authorList>
            <person name="Varghese N."/>
            <person name="Submissions S."/>
        </authorList>
    </citation>
    <scope>NUCLEOTIDE SEQUENCE [LARGE SCALE GENOMIC DNA]</scope>
</reference>
<evidence type="ECO:0000313" key="4">
    <source>
        <dbReference type="Proteomes" id="UP000194450"/>
    </source>
</evidence>
<evidence type="ECO:0000259" key="2">
    <source>
        <dbReference type="PROSITE" id="PS50851"/>
    </source>
</evidence>
<name>A0A1Y6EIS8_9GAMM</name>
<accession>A0A1Y6EIS8</accession>
<dbReference type="PIRSF" id="PIRSF020479">
    <property type="entry name" value="UCP020479_CheW"/>
    <property type="match status" value="1"/>
</dbReference>
<dbReference type="SUPFAM" id="SSF50341">
    <property type="entry name" value="CheW-like"/>
    <property type="match status" value="1"/>
</dbReference>
<proteinExistence type="predicted"/>
<evidence type="ECO:0000256" key="1">
    <source>
        <dbReference type="SAM" id="MobiDB-lite"/>
    </source>
</evidence>
<dbReference type="EMBL" id="FXWH01000001">
    <property type="protein sequence ID" value="SMQ62535.1"/>
    <property type="molecule type" value="Genomic_DNA"/>
</dbReference>
<keyword evidence="4" id="KW-1185">Reference proteome</keyword>